<evidence type="ECO:0000313" key="1">
    <source>
        <dbReference type="EMBL" id="KJZ75326.1"/>
    </source>
</evidence>
<dbReference type="EMBL" id="KQ030518">
    <property type="protein sequence ID" value="KJZ75326.1"/>
    <property type="molecule type" value="Genomic_DNA"/>
</dbReference>
<gene>
    <name evidence="1" type="ORF">HIM_05252</name>
</gene>
<evidence type="ECO:0000313" key="2">
    <source>
        <dbReference type="Proteomes" id="UP000054481"/>
    </source>
</evidence>
<dbReference type="InterPro" id="IPR032710">
    <property type="entry name" value="NTF2-like_dom_sf"/>
</dbReference>
<keyword evidence="2" id="KW-1185">Reference proteome</keyword>
<dbReference type="Gene3D" id="3.10.450.50">
    <property type="match status" value="1"/>
</dbReference>
<accession>A0A0F7ZKK2</accession>
<dbReference type="OrthoDB" id="2830113at2759"/>
<name>A0A0F7ZKK2_9HYPO</name>
<evidence type="ECO:0008006" key="3">
    <source>
        <dbReference type="Google" id="ProtNLM"/>
    </source>
</evidence>
<protein>
    <recommendedName>
        <fullName evidence="3">SnoaL-like domain-containing protein</fullName>
    </recommendedName>
</protein>
<sequence>MAPSSSLKDAYLAYLAAFNKRPFAGLADHMHPDVVLNGDSMPLAKFEKLLTDDIEAAPDLHFEVSMLVVDESTQRVGCRIEFRCTPVREFMGRKVQGTVKCMEHMFYQYRDGKIADVWWMPGELLAVETDMAS</sequence>
<dbReference type="Proteomes" id="UP000054481">
    <property type="component" value="Unassembled WGS sequence"/>
</dbReference>
<dbReference type="Pfam" id="PF07366">
    <property type="entry name" value="SnoaL"/>
    <property type="match status" value="1"/>
</dbReference>
<dbReference type="GO" id="GO:0030638">
    <property type="term" value="P:polyketide metabolic process"/>
    <property type="evidence" value="ECO:0007669"/>
    <property type="project" value="InterPro"/>
</dbReference>
<proteinExistence type="predicted"/>
<dbReference type="AlphaFoldDB" id="A0A0F7ZKK2"/>
<dbReference type="InterPro" id="IPR009959">
    <property type="entry name" value="Cyclase_SnoaL-like"/>
</dbReference>
<dbReference type="SUPFAM" id="SSF54427">
    <property type="entry name" value="NTF2-like"/>
    <property type="match status" value="1"/>
</dbReference>
<organism evidence="1 2">
    <name type="scientific">Hirsutella minnesotensis 3608</name>
    <dbReference type="NCBI Taxonomy" id="1043627"/>
    <lineage>
        <taxon>Eukaryota</taxon>
        <taxon>Fungi</taxon>
        <taxon>Dikarya</taxon>
        <taxon>Ascomycota</taxon>
        <taxon>Pezizomycotina</taxon>
        <taxon>Sordariomycetes</taxon>
        <taxon>Hypocreomycetidae</taxon>
        <taxon>Hypocreales</taxon>
        <taxon>Ophiocordycipitaceae</taxon>
        <taxon>Hirsutella</taxon>
    </lineage>
</organism>
<reference evidence="1 2" key="1">
    <citation type="journal article" date="2014" name="Genome Biol. Evol.">
        <title>Comparative genomics and transcriptomics analyses reveal divergent lifestyle features of nematode endoparasitic fungus Hirsutella minnesotensis.</title>
        <authorList>
            <person name="Lai Y."/>
            <person name="Liu K."/>
            <person name="Zhang X."/>
            <person name="Zhang X."/>
            <person name="Li K."/>
            <person name="Wang N."/>
            <person name="Shu C."/>
            <person name="Wu Y."/>
            <person name="Wang C."/>
            <person name="Bushley K.E."/>
            <person name="Xiang M."/>
            <person name="Liu X."/>
        </authorList>
    </citation>
    <scope>NUCLEOTIDE SEQUENCE [LARGE SCALE GENOMIC DNA]</scope>
    <source>
        <strain evidence="1 2">3608</strain>
    </source>
</reference>